<dbReference type="OrthoDB" id="8768428at2"/>
<evidence type="ECO:0000313" key="2">
    <source>
        <dbReference type="Proteomes" id="UP000186074"/>
    </source>
</evidence>
<dbReference type="RefSeq" id="WP_076085309.1">
    <property type="nucleotide sequence ID" value="NZ_CP019070.1"/>
</dbReference>
<dbReference type="EMBL" id="CP019070">
    <property type="protein sequence ID" value="APW65277.1"/>
    <property type="molecule type" value="Genomic_DNA"/>
</dbReference>
<evidence type="ECO:0008006" key="3">
    <source>
        <dbReference type="Google" id="ProtNLM"/>
    </source>
</evidence>
<proteinExistence type="predicted"/>
<name>A0A1P8KL51_9BACT</name>
<dbReference type="AlphaFoldDB" id="A0A1P8KL51"/>
<dbReference type="SUPFAM" id="SSF56349">
    <property type="entry name" value="DNA breaking-rejoining enzymes"/>
    <property type="match status" value="1"/>
</dbReference>
<dbReference type="GO" id="GO:0003677">
    <property type="term" value="F:DNA binding"/>
    <property type="evidence" value="ECO:0007669"/>
    <property type="project" value="InterPro"/>
</dbReference>
<dbReference type="STRING" id="1850254.LPB137_05155"/>
<dbReference type="InterPro" id="IPR011010">
    <property type="entry name" value="DNA_brk_join_enz"/>
</dbReference>
<dbReference type="Proteomes" id="UP000186074">
    <property type="component" value="Chromosome"/>
</dbReference>
<dbReference type="KEGG" id="alp:LPB137_05155"/>
<keyword evidence="2" id="KW-1185">Reference proteome</keyword>
<protein>
    <recommendedName>
        <fullName evidence="3">Tyr recombinase domain-containing protein</fullName>
    </recommendedName>
</protein>
<evidence type="ECO:0000313" key="1">
    <source>
        <dbReference type="EMBL" id="APW65277.1"/>
    </source>
</evidence>
<sequence>MVEQKIISNSTYWYDKVGKTQEFSKVNDLTIISADNTGNTISYFYDDIWDLSSYSIKSTRTDSKLDFSQIEKALRKQAKTIAYMILMYGKSRFGRQLEAKTIKGQYFRGCIVPISKWLTEKNLNFTDFFSDESILFQYVKYQISMKKDFIHLPAFFKFLSNTYHESFHYKIVINKKTKTYLDEARKIREKSKKQTPIIPSRILSYAIEVRWKHIEYIFNHIEEISNFIENYMNQKADHEKPQKKFLNAINLYKLENLFKKYNINNRAEFITFIKQIQATSKNLIHTYSGMRSEEAYSLNINSFKQDGSTSFIIGFTTKLDGRQKETRWVTSNKIKMIFEIFQKINISMLKKHKNYINLNNSPLFLSVNFLRLNNMESLSLSSLDANNELYLDESKVLLTPKDLEELESIDPFRNWTEEDKFQLNSRWHFATHQYRRSLAVYSIKSGLVSIGALQIQLKHLFRDMTLYYSNGATNNVSINKLYSEDLIKTLKDTKPEIKILEFIKNVIFSDEKLFGSYGKKIELKKSSITSNYTSYILEDKQKTLKLFRKGDLYYKETALGGCISVDPCDSFLTNSFTECFSCDCGILKKSKIEKVITKEKNLLAQFKHESIEYKTINMELNQLKSLYQKTNGENNE</sequence>
<gene>
    <name evidence="1" type="ORF">LPB137_05155</name>
</gene>
<accession>A0A1P8KL51</accession>
<reference evidence="1 2" key="1">
    <citation type="submission" date="2017-01" db="EMBL/GenBank/DDBJ databases">
        <title>Genome sequencing of Arcobacter sp. LPB0137.</title>
        <authorList>
            <person name="Lee G.-W."/>
            <person name="Yi H."/>
        </authorList>
    </citation>
    <scope>NUCLEOTIDE SEQUENCE [LARGE SCALE GENOMIC DNA]</scope>
    <source>
        <strain evidence="1 2">LPB0137</strain>
    </source>
</reference>
<organism evidence="1 2">
    <name type="scientific">Poseidonibacter parvus</name>
    <dbReference type="NCBI Taxonomy" id="1850254"/>
    <lineage>
        <taxon>Bacteria</taxon>
        <taxon>Pseudomonadati</taxon>
        <taxon>Campylobacterota</taxon>
        <taxon>Epsilonproteobacteria</taxon>
        <taxon>Campylobacterales</taxon>
        <taxon>Arcobacteraceae</taxon>
        <taxon>Poseidonibacter</taxon>
    </lineage>
</organism>